<name>A0A4T9T7C3_9ACTN</name>
<keyword evidence="1" id="KW-0175">Coiled coil</keyword>
<feature type="coiled-coil region" evidence="1">
    <location>
        <begin position="41"/>
        <end position="258"/>
    </location>
</feature>
<dbReference type="RefSeq" id="WP_136845686.1">
    <property type="nucleotide sequence ID" value="NZ_CANSLK010000007.1"/>
</dbReference>
<dbReference type="EMBL" id="SSTM01000003">
    <property type="protein sequence ID" value="TJW10643.1"/>
    <property type="molecule type" value="Genomic_DNA"/>
</dbReference>
<reference evidence="2 3" key="1">
    <citation type="submission" date="2019-04" db="EMBL/GenBank/DDBJ databases">
        <title>Microbes associate with the intestines of laboratory mice.</title>
        <authorList>
            <person name="Navarre W."/>
            <person name="Wong E."/>
            <person name="Huang K.C."/>
            <person name="Tropini C."/>
            <person name="Ng K."/>
            <person name="Yu B."/>
        </authorList>
    </citation>
    <scope>NUCLEOTIDE SEQUENCE [LARGE SCALE GENOMIC DNA]</scope>
    <source>
        <strain evidence="2 3">NM48_B13</strain>
    </source>
</reference>
<keyword evidence="3" id="KW-1185">Reference proteome</keyword>
<protein>
    <submittedName>
        <fullName evidence="2">DUF2130 domain-containing protein</fullName>
    </submittedName>
</protein>
<dbReference type="InterPro" id="IPR019219">
    <property type="entry name" value="DUF2130"/>
</dbReference>
<comment type="caution">
    <text evidence="2">The sequence shown here is derived from an EMBL/GenBank/DDBJ whole genome shotgun (WGS) entry which is preliminary data.</text>
</comment>
<proteinExistence type="predicted"/>
<evidence type="ECO:0000313" key="2">
    <source>
        <dbReference type="EMBL" id="TJW10643.1"/>
    </source>
</evidence>
<gene>
    <name evidence="2" type="ORF">E5982_05000</name>
</gene>
<sequence>MNEIKCPHCGQVFTIDESGYAALLQQVRDAEFQKEVGERQKMLEQQRLQELQLAKSEAEGRLQKEMAARDTSIAQLQEQLKGQKQAAEAALRQANEAAQAQVRQLQEQAQAQRQMSQAEYERQLAEAQAADKARIAQLEQAAAAQAQQAKAERQLAVREAQDAAAGEAEKLRAQLQQAQSDKELAVAEARAQAEKERDVLSAQLQQAEAKQQLELASVRGQLERERDDLAAQVKVVQAEKQQMEATAAAQLAAELKARDEMIRMKDEEIARVKDMKARLSTKMVGESLERHCETEFNRLRAAAFPRAYFEKDNAVADGTKGDYIFRETDNDGLEVVSIMFEMKNESDESVNRHKNEDFLKKLDADRKKKGCEYAVLVTMLEPENELYNEGIVDMSYRYPKMYVIRPQFFIPIISILRNAALNAQAYKAELAQVRAQNIDITHFEEQMEDFKAKFGRNYELASRKFATAIDEIDKTIDHLQKIKDALLSSDRNLRLANDKAQDLTIKRLTRKNPTMAAKFAELEKAKQADEAPADDEEA</sequence>
<dbReference type="AlphaFoldDB" id="A0A4T9T7C3"/>
<dbReference type="Pfam" id="PF09903">
    <property type="entry name" value="DUF2130"/>
    <property type="match status" value="1"/>
</dbReference>
<dbReference type="OrthoDB" id="3224137at2"/>
<dbReference type="Proteomes" id="UP000309454">
    <property type="component" value="Unassembled WGS sequence"/>
</dbReference>
<evidence type="ECO:0000313" key="3">
    <source>
        <dbReference type="Proteomes" id="UP000309454"/>
    </source>
</evidence>
<accession>A0A4T9T7C3</accession>
<organism evidence="2 3">
    <name type="scientific">Parvibacter caecicola</name>
    <dbReference type="NCBI Taxonomy" id="747645"/>
    <lineage>
        <taxon>Bacteria</taxon>
        <taxon>Bacillati</taxon>
        <taxon>Actinomycetota</taxon>
        <taxon>Coriobacteriia</taxon>
        <taxon>Coriobacteriales</taxon>
        <taxon>Coriobacteriaceae</taxon>
        <taxon>Parvibacter</taxon>
    </lineage>
</organism>
<evidence type="ECO:0000256" key="1">
    <source>
        <dbReference type="SAM" id="Coils"/>
    </source>
</evidence>